<keyword evidence="2" id="KW-1185">Reference proteome</keyword>
<gene>
    <name evidence="1" type="ORF">ES332_D04G120800v1</name>
</gene>
<protein>
    <submittedName>
        <fullName evidence="1">Uncharacterized protein</fullName>
    </submittedName>
</protein>
<organism evidence="1 2">
    <name type="scientific">Gossypium tomentosum</name>
    <name type="common">Hawaiian cotton</name>
    <name type="synonym">Gossypium sandvicense</name>
    <dbReference type="NCBI Taxonomy" id="34277"/>
    <lineage>
        <taxon>Eukaryota</taxon>
        <taxon>Viridiplantae</taxon>
        <taxon>Streptophyta</taxon>
        <taxon>Embryophyta</taxon>
        <taxon>Tracheophyta</taxon>
        <taxon>Spermatophyta</taxon>
        <taxon>Magnoliopsida</taxon>
        <taxon>eudicotyledons</taxon>
        <taxon>Gunneridae</taxon>
        <taxon>Pentapetalae</taxon>
        <taxon>rosids</taxon>
        <taxon>malvids</taxon>
        <taxon>Malvales</taxon>
        <taxon>Malvaceae</taxon>
        <taxon>Malvoideae</taxon>
        <taxon>Gossypium</taxon>
    </lineage>
</organism>
<dbReference type="AlphaFoldDB" id="A0A5D2LCT7"/>
<sequence>MAIDGVTTHQQKEMGLLQQDLSQLRKEFTQLDAKLDSRLKDFHDEFKACKLSYSMGLSLIRLGRFSGVVVQTRTNFLVDNVVDHAKVKMVMLNLEGKALDWHHSFAKRHKGFHQLTWDLCLRGLKGRFSVTRCLDPMIELVALKQELVLLRPKVISFLPKPFPKLRWTRGEERDCVFGVLPNIHQGTSAIDLSCTSL</sequence>
<evidence type="ECO:0000313" key="2">
    <source>
        <dbReference type="Proteomes" id="UP000322667"/>
    </source>
</evidence>
<dbReference type="EMBL" id="CM017626">
    <property type="protein sequence ID" value="TYH76945.1"/>
    <property type="molecule type" value="Genomic_DNA"/>
</dbReference>
<evidence type="ECO:0000313" key="1">
    <source>
        <dbReference type="EMBL" id="TYH76945.1"/>
    </source>
</evidence>
<proteinExistence type="predicted"/>
<reference evidence="1 2" key="1">
    <citation type="submission" date="2019-07" db="EMBL/GenBank/DDBJ databases">
        <title>WGS assembly of Gossypium tomentosum.</title>
        <authorList>
            <person name="Chen Z.J."/>
            <person name="Sreedasyam A."/>
            <person name="Ando A."/>
            <person name="Song Q."/>
            <person name="De L."/>
            <person name="Hulse-Kemp A."/>
            <person name="Ding M."/>
            <person name="Ye W."/>
            <person name="Kirkbride R."/>
            <person name="Jenkins J."/>
            <person name="Plott C."/>
            <person name="Lovell J."/>
            <person name="Lin Y.-M."/>
            <person name="Vaughn R."/>
            <person name="Liu B."/>
            <person name="Li W."/>
            <person name="Simpson S."/>
            <person name="Scheffler B."/>
            <person name="Saski C."/>
            <person name="Grover C."/>
            <person name="Hu G."/>
            <person name="Conover J."/>
            <person name="Carlson J."/>
            <person name="Shu S."/>
            <person name="Boston L."/>
            <person name="Williams M."/>
            <person name="Peterson D."/>
            <person name="Mcgee K."/>
            <person name="Jones D."/>
            <person name="Wendel J."/>
            <person name="Stelly D."/>
            <person name="Grimwood J."/>
            <person name="Schmutz J."/>
        </authorList>
    </citation>
    <scope>NUCLEOTIDE SEQUENCE [LARGE SCALE GENOMIC DNA]</scope>
    <source>
        <strain evidence="1">7179.01</strain>
    </source>
</reference>
<accession>A0A5D2LCT7</accession>
<name>A0A5D2LCT7_GOSTO</name>
<dbReference type="Proteomes" id="UP000322667">
    <property type="component" value="Chromosome D04"/>
</dbReference>